<comment type="caution">
    <text evidence="1">The sequence shown here is derived from an EMBL/GenBank/DDBJ whole genome shotgun (WGS) entry which is preliminary data.</text>
</comment>
<name>A0A3P3TXB2_9BACL</name>
<keyword evidence="2" id="KW-1185">Reference proteome</keyword>
<sequence>MTRFVGIDPSGETGIVILDKDGNYLDGFEIASKALDKTEKIDDIITEIVINLEFDDVIAIEGFSYSSKGKGIDFQFGLGHAIRLQLFRTGMKWIDVAPTQVKKFATGNHQAAKDNMSVPIFKHWGFEHPSNNVRDAYVLAQVARAVKLGTATTKYQQEVIQAILSPQKTKQKKGKVANT</sequence>
<dbReference type="InterPro" id="IPR012337">
    <property type="entry name" value="RNaseH-like_sf"/>
</dbReference>
<evidence type="ECO:0000313" key="1">
    <source>
        <dbReference type="EMBL" id="RRJ62434.1"/>
    </source>
</evidence>
<dbReference type="GO" id="GO:0003676">
    <property type="term" value="F:nucleic acid binding"/>
    <property type="evidence" value="ECO:0007669"/>
    <property type="project" value="InterPro"/>
</dbReference>
<dbReference type="AlphaFoldDB" id="A0A3P3TXB2"/>
<dbReference type="EMBL" id="RRCN01000001">
    <property type="protein sequence ID" value="RRJ62434.1"/>
    <property type="molecule type" value="Genomic_DNA"/>
</dbReference>
<proteinExistence type="predicted"/>
<reference evidence="1 2" key="1">
    <citation type="submission" date="2018-11" db="EMBL/GenBank/DDBJ databases">
        <title>Genome sequencing of Paenibacillus sp. KCOM 3021 (= ChDC PVNT-B20).</title>
        <authorList>
            <person name="Kook J.-K."/>
            <person name="Park S.-N."/>
            <person name="Lim Y.K."/>
        </authorList>
    </citation>
    <scope>NUCLEOTIDE SEQUENCE [LARGE SCALE GENOMIC DNA]</scope>
    <source>
        <strain evidence="1 2">KCOM 3021</strain>
    </source>
</reference>
<dbReference type="OrthoDB" id="2850721at2"/>
<dbReference type="Gene3D" id="3.30.420.10">
    <property type="entry name" value="Ribonuclease H-like superfamily/Ribonuclease H"/>
    <property type="match status" value="1"/>
</dbReference>
<accession>A0A3P3TXB2</accession>
<protein>
    <submittedName>
        <fullName evidence="1">Uncharacterized protein</fullName>
    </submittedName>
</protein>
<dbReference type="Proteomes" id="UP000267017">
    <property type="component" value="Unassembled WGS sequence"/>
</dbReference>
<evidence type="ECO:0000313" key="2">
    <source>
        <dbReference type="Proteomes" id="UP000267017"/>
    </source>
</evidence>
<organism evidence="1 2">
    <name type="scientific">Paenibacillus oralis</name>
    <dbReference type="NCBI Taxonomy" id="2490856"/>
    <lineage>
        <taxon>Bacteria</taxon>
        <taxon>Bacillati</taxon>
        <taxon>Bacillota</taxon>
        <taxon>Bacilli</taxon>
        <taxon>Bacillales</taxon>
        <taxon>Paenibacillaceae</taxon>
        <taxon>Paenibacillus</taxon>
    </lineage>
</organism>
<dbReference type="SUPFAM" id="SSF53098">
    <property type="entry name" value="Ribonuclease H-like"/>
    <property type="match status" value="1"/>
</dbReference>
<gene>
    <name evidence="1" type="ORF">EHV15_05315</name>
</gene>
<dbReference type="RefSeq" id="WP_128630321.1">
    <property type="nucleotide sequence ID" value="NZ_RRCN01000001.1"/>
</dbReference>
<dbReference type="InterPro" id="IPR036397">
    <property type="entry name" value="RNaseH_sf"/>
</dbReference>